<dbReference type="SUPFAM" id="SSF53300">
    <property type="entry name" value="vWA-like"/>
    <property type="match status" value="1"/>
</dbReference>
<dbReference type="EMBL" id="UINC01000505">
    <property type="protein sequence ID" value="SUZ56493.1"/>
    <property type="molecule type" value="Genomic_DNA"/>
</dbReference>
<dbReference type="AlphaFoldDB" id="A0A381NSP6"/>
<reference evidence="1" key="1">
    <citation type="submission" date="2018-05" db="EMBL/GenBank/DDBJ databases">
        <authorList>
            <person name="Lanie J.A."/>
            <person name="Ng W.-L."/>
            <person name="Kazmierczak K.M."/>
            <person name="Andrzejewski T.M."/>
            <person name="Davidsen T.M."/>
            <person name="Wayne K.J."/>
            <person name="Tettelin H."/>
            <person name="Glass J.I."/>
            <person name="Rusch D."/>
            <person name="Podicherti R."/>
            <person name="Tsui H.-C.T."/>
            <person name="Winkler M.E."/>
        </authorList>
    </citation>
    <scope>NUCLEOTIDE SEQUENCE</scope>
</reference>
<dbReference type="PANTHER" id="PTHR37947:SF2">
    <property type="entry name" value="VON WILLEBRAND FACTOR TYPE A"/>
    <property type="match status" value="1"/>
</dbReference>
<protein>
    <recommendedName>
        <fullName evidence="2">VWFA domain-containing protein</fullName>
    </recommendedName>
</protein>
<organism evidence="1">
    <name type="scientific">marine metagenome</name>
    <dbReference type="NCBI Taxonomy" id="408172"/>
    <lineage>
        <taxon>unclassified sequences</taxon>
        <taxon>metagenomes</taxon>
        <taxon>ecological metagenomes</taxon>
    </lineage>
</organism>
<accession>A0A381NSP6</accession>
<dbReference type="PANTHER" id="PTHR37947">
    <property type="entry name" value="BLL2462 PROTEIN"/>
    <property type="match status" value="1"/>
</dbReference>
<proteinExistence type="predicted"/>
<sequence length="132" mass="14231">MASGVQSGDGPQSRELLNQGETSLEQAMHDARREFVPGHIKRLVLLSDGHETTGSTSNALAGLQRDGIQVFTFPIDSRNVGDAWVDSVLVPDVVAANEPFSIEVSIYSQVQQSALLEAAAADEFYETQSIKL</sequence>
<dbReference type="InterPro" id="IPR036465">
    <property type="entry name" value="vWFA_dom_sf"/>
</dbReference>
<feature type="non-terminal residue" evidence="1">
    <location>
        <position position="132"/>
    </location>
</feature>
<evidence type="ECO:0008006" key="2">
    <source>
        <dbReference type="Google" id="ProtNLM"/>
    </source>
</evidence>
<gene>
    <name evidence="1" type="ORF">METZ01_LOCUS9347</name>
</gene>
<evidence type="ECO:0000313" key="1">
    <source>
        <dbReference type="EMBL" id="SUZ56493.1"/>
    </source>
</evidence>
<name>A0A381NSP6_9ZZZZ</name>
<dbReference type="Gene3D" id="3.40.50.410">
    <property type="entry name" value="von Willebrand factor, type A domain"/>
    <property type="match status" value="1"/>
</dbReference>